<dbReference type="FunFam" id="2.20.100.10:FF:000009">
    <property type="entry name" value="ADAMTS-like protein 3 isoform A"/>
    <property type="match status" value="1"/>
</dbReference>
<comment type="subcellular location">
    <subcellularLocation>
        <location evidence="1">Secreted</location>
    </subcellularLocation>
</comment>
<feature type="region of interest" description="Disordered" evidence="8">
    <location>
        <begin position="1118"/>
        <end position="1142"/>
    </location>
</feature>
<dbReference type="InterPro" id="IPR000884">
    <property type="entry name" value="TSP1_rpt"/>
</dbReference>
<keyword evidence="5 7" id="KW-1015">Disulfide bond</keyword>
<dbReference type="PROSITE" id="PS50092">
    <property type="entry name" value="TSP1"/>
    <property type="match status" value="10"/>
</dbReference>
<dbReference type="GO" id="GO:0005576">
    <property type="term" value="C:extracellular region"/>
    <property type="evidence" value="ECO:0007669"/>
    <property type="project" value="UniProtKB-SubCell"/>
</dbReference>
<evidence type="ECO:0000313" key="12">
    <source>
        <dbReference type="Proteomes" id="UP000694397"/>
    </source>
</evidence>
<dbReference type="Pfam" id="PF19236">
    <property type="entry name" value="ADAMTS_CR_3"/>
    <property type="match status" value="1"/>
</dbReference>
<reference evidence="11" key="2">
    <citation type="submission" date="2025-08" db="UniProtKB">
        <authorList>
            <consortium name="Ensembl"/>
        </authorList>
    </citation>
    <scope>IDENTIFICATION</scope>
</reference>
<sequence length="1672" mass="184664">PYLSNIPDTMGPLSRWQVSSWFLMGRDLGYVSYLGAEPSQSAYFLPEFALSPQGSFQEDTTEERLLTYRHDDQSSRMTRSDEDREVGWDAWGTWSDCSRTCGGGASYSLRRCLSGSVNCEGRNIRYRTCSNMDCPVDAGDFRAQQCSAHNDVKYQGHTYEWLPATHDPAAPCTLRCQARGQGLVVELAPKVLDGTRCRADSLDMCINGVCKEVGCDHQLGSNAREDNCGVCAGDGSTCRLMRGQALSHVSAEESVKMVVEIPLGSRNVRVTAKGPDLMIVEMHTLQGQREEYIPGPPGAHVIGNTSVELQKGLERLTLRAPGPLAADFIIKVKDTAPRNTLVQFMFYQPIRYQWRETDFFPCTVTCGGGYQLNSAECVDTRLNRVVPDHHHCNLYPENKKPKPKLRECNLDFCPESDGFKEVMPYDQFQPLPRWELNPWTMCSASCGGGTQSRSVVCVEEDVQGQVAQAEEWKCAHSSRPAEHQDCNTFDCPQWAAMEWSQCTVTCGRGLRYRVVLCLDHRGQHAGGCDAGRKPHVKEDCLVPVACYRPRETLPVEAKMPWQKLAQELEEPKAASEEPTFISGPWLPCSASCGPGWQSRWVKCQVLLSFTQTEVDLPDEECGEDRPLAERPCNLGSCGGISGTHQKEPHYGWEHVGFTACSSTCAAGTQEAMVKCLRLETRETVDESFCNRSRRPLATIRVCNPHPCPPRWESGPWTQCTATCGVGIQTRSVYCRQLRSLKPMDVVAVPDAECLEFKPSVLRACNQVDCPAAWHTDEWQQCSHTCGGGTQSRKVHCKQRLSTGGFRKLPDTSCPGVKPVAHKSCARTSCPPQMAGGDWSKCSVSCGTGVQRREPMCRRLTATGHQVTLAQTACNGLPPPPLVRACRMNACPSKWSKVAKPKQPYILGLHRIYIQTRQEKRIHLTVGGRAYLLPKTSVVIKCPVRRFQKHHIRWEKDGKGLIPSRRLGITKSGSLKIHGLEAADIGVYRCVAGLASETFVLKLIGNNNRLVDPPKVNGIEVTPRNTLAKQDQGHSEEMWKHMNTMWQNWSQKNEYYLDDSQAQGHDEAFLQVLHNYLTSTVQPPDTHLELSVLRGGHSLEPRHLEELLRNISVAGERMNGNVAKEQMTPSPGKRPTSGGEAKPSTVLLNRTANASEQMLAESKAQSKKPAIVQQKLYPVAGFQENIRMSIGQKAILTNATRSVLLLCISQGAPEPNITWTKDGEQLQVTDRVFWDQTGVLHISEPRKEDKGVYRCTATNELGSDTQTSQLLLAEAPSIAASGRDVSDVENMELNAVVGGRVTVRRGANLTLLCPVSGFPVPNVTWAREEGPVTRNAVSQPGGSLLIHTISYGDVGTYACSAANSFGTSVASSSNRTLQEVLGPRYRVLAAGRVLEVNPLSGKSRAVCLPVFDWRPGVWTACSVSCGSRGVQSRRVRCTSAGGQDMAPALCLHLPRPASPSQPCNVRDCPPRYATVWSECSVSCGLGFRQRQVRCHQRQAQGTLRVLPESMCGALKADMPPSCFPQCSGRCVGPALAMQSRPVVCQHTNGSSLPESHCDHRTRPASARNCTWEVCANQWRTGPWRACSADCGSGFQSRKVECVHRRTSRILADQHCAWQRRPIAWQHCNVMSCDGACRDSTHYCTAVRRLQLCPLGLYKQRCCQTCQEEAPISP</sequence>
<dbReference type="CDD" id="cd00096">
    <property type="entry name" value="Ig"/>
    <property type="match status" value="1"/>
</dbReference>
<feature type="disulfide bond" evidence="7">
    <location>
        <begin position="101"/>
        <end position="134"/>
    </location>
</feature>
<dbReference type="InterPro" id="IPR013783">
    <property type="entry name" value="Ig-like_fold"/>
</dbReference>
<dbReference type="PANTHER" id="PTHR13723:SF169">
    <property type="entry name" value="ADAMTS-LIKE PROTEIN 3"/>
    <property type="match status" value="1"/>
</dbReference>
<dbReference type="SUPFAM" id="SSF48726">
    <property type="entry name" value="Immunoglobulin"/>
    <property type="match status" value="3"/>
</dbReference>
<dbReference type="PANTHER" id="PTHR13723">
    <property type="entry name" value="ADAMTS A DISINTEGRIN AND METALLOPROTEASE WITH THROMBOSPONDIN MOTIFS PROTEASE"/>
    <property type="match status" value="1"/>
</dbReference>
<feature type="disulfide bond" evidence="7">
    <location>
        <begin position="97"/>
        <end position="129"/>
    </location>
</feature>
<dbReference type="Gene3D" id="2.60.40.10">
    <property type="entry name" value="Immunoglobulins"/>
    <property type="match status" value="3"/>
</dbReference>
<dbReference type="InterPro" id="IPR013273">
    <property type="entry name" value="ADAMTS/ADAMTS-like"/>
</dbReference>
<keyword evidence="2" id="KW-0964">Secreted</keyword>
<evidence type="ECO:0000256" key="4">
    <source>
        <dbReference type="ARBA" id="ARBA00022737"/>
    </source>
</evidence>
<dbReference type="FunFam" id="2.60.40.10:FF:000032">
    <property type="entry name" value="palladin isoform X1"/>
    <property type="match status" value="1"/>
</dbReference>
<feature type="domain" description="Ig-like" evidence="9">
    <location>
        <begin position="1168"/>
        <end position="1272"/>
    </location>
</feature>
<dbReference type="PRINTS" id="PR01857">
    <property type="entry name" value="ADAMTSFAMILY"/>
</dbReference>
<gene>
    <name evidence="11" type="primary">ADAMTSL3</name>
    <name evidence="11" type="synonym">LOC108941985</name>
</gene>
<organism evidence="11 12">
    <name type="scientific">Scleropages formosus</name>
    <name type="common">Asian bonytongue</name>
    <name type="synonym">Osteoglossum formosum</name>
    <dbReference type="NCBI Taxonomy" id="113540"/>
    <lineage>
        <taxon>Eukaryota</taxon>
        <taxon>Metazoa</taxon>
        <taxon>Chordata</taxon>
        <taxon>Craniata</taxon>
        <taxon>Vertebrata</taxon>
        <taxon>Euteleostomi</taxon>
        <taxon>Actinopterygii</taxon>
        <taxon>Neopterygii</taxon>
        <taxon>Teleostei</taxon>
        <taxon>Osteoglossocephala</taxon>
        <taxon>Osteoglossomorpha</taxon>
        <taxon>Osteoglossiformes</taxon>
        <taxon>Osteoglossidae</taxon>
        <taxon>Scleropages</taxon>
    </lineage>
</organism>
<evidence type="ECO:0000256" key="2">
    <source>
        <dbReference type="ARBA" id="ARBA00022525"/>
    </source>
</evidence>
<keyword evidence="12" id="KW-1185">Reference proteome</keyword>
<feature type="domain" description="Ig-like" evidence="9">
    <location>
        <begin position="903"/>
        <end position="999"/>
    </location>
</feature>
<keyword evidence="4" id="KW-0677">Repeat</keyword>
<dbReference type="InterPro" id="IPR007110">
    <property type="entry name" value="Ig-like_dom"/>
</dbReference>
<dbReference type="InterPro" id="IPR036179">
    <property type="entry name" value="Ig-like_dom_sf"/>
</dbReference>
<name>A0A8C9VMW3_SCLFO</name>
<evidence type="ECO:0000256" key="8">
    <source>
        <dbReference type="SAM" id="MobiDB-lite"/>
    </source>
</evidence>
<dbReference type="GO" id="GO:0030198">
    <property type="term" value="P:extracellular matrix organization"/>
    <property type="evidence" value="ECO:0007669"/>
    <property type="project" value="InterPro"/>
</dbReference>
<evidence type="ECO:0000313" key="11">
    <source>
        <dbReference type="Ensembl" id="ENSSFOP00015062405.1"/>
    </source>
</evidence>
<dbReference type="Ensembl" id="ENSSFOT00015079273.1">
    <property type="protein sequence ID" value="ENSSFOP00015062405.1"/>
    <property type="gene ID" value="ENSSFOG00015025720.1"/>
</dbReference>
<feature type="disulfide bond" evidence="7">
    <location>
        <begin position="112"/>
        <end position="119"/>
    </location>
</feature>
<dbReference type="SMART" id="SM00408">
    <property type="entry name" value="IGc2"/>
    <property type="match status" value="3"/>
</dbReference>
<dbReference type="InterPro" id="IPR045371">
    <property type="entry name" value="ADAMTS_CR_3"/>
</dbReference>
<dbReference type="FunFam" id="2.20.100.10:FF:000005">
    <property type="entry name" value="ADAM metallopeptidase with thrombospondin type 1 motif 9"/>
    <property type="match status" value="3"/>
</dbReference>
<evidence type="ECO:0000256" key="1">
    <source>
        <dbReference type="ARBA" id="ARBA00004613"/>
    </source>
</evidence>
<reference evidence="11" key="3">
    <citation type="submission" date="2025-09" db="UniProtKB">
        <authorList>
            <consortium name="Ensembl"/>
        </authorList>
    </citation>
    <scope>IDENTIFICATION</scope>
</reference>
<dbReference type="InterPro" id="IPR010909">
    <property type="entry name" value="PLAC"/>
</dbReference>
<evidence type="ECO:0000256" key="5">
    <source>
        <dbReference type="ARBA" id="ARBA00023157"/>
    </source>
</evidence>
<keyword evidence="3" id="KW-0732">Signal</keyword>
<dbReference type="SUPFAM" id="SSF82895">
    <property type="entry name" value="TSP-1 type 1 repeat"/>
    <property type="match status" value="12"/>
</dbReference>
<dbReference type="PROSITE" id="PS50900">
    <property type="entry name" value="PLAC"/>
    <property type="match status" value="1"/>
</dbReference>
<dbReference type="SMART" id="SM00209">
    <property type="entry name" value="TSP1"/>
    <property type="match status" value="12"/>
</dbReference>
<evidence type="ECO:0000256" key="6">
    <source>
        <dbReference type="ARBA" id="ARBA00023319"/>
    </source>
</evidence>
<dbReference type="InterPro" id="IPR003599">
    <property type="entry name" value="Ig_sub"/>
</dbReference>
<dbReference type="GO" id="GO:0031012">
    <property type="term" value="C:extracellular matrix"/>
    <property type="evidence" value="ECO:0007669"/>
    <property type="project" value="TreeGrafter"/>
</dbReference>
<dbReference type="Pfam" id="PF08686">
    <property type="entry name" value="PLAC"/>
    <property type="match status" value="1"/>
</dbReference>
<dbReference type="FunFam" id="2.20.100.10:FF:000025">
    <property type="entry name" value="ADAMTS like 1"/>
    <property type="match status" value="1"/>
</dbReference>
<reference evidence="11 12" key="1">
    <citation type="submission" date="2019-04" db="EMBL/GenBank/DDBJ databases">
        <authorList>
            <consortium name="Wellcome Sanger Institute Data Sharing"/>
        </authorList>
    </citation>
    <scope>NUCLEOTIDE SEQUENCE [LARGE SCALE GENOMIC DNA]</scope>
</reference>
<dbReference type="InterPro" id="IPR003598">
    <property type="entry name" value="Ig_sub2"/>
</dbReference>
<evidence type="ECO:0000256" key="3">
    <source>
        <dbReference type="ARBA" id="ARBA00022729"/>
    </source>
</evidence>
<dbReference type="PROSITE" id="PS50835">
    <property type="entry name" value="IG_LIKE"/>
    <property type="match status" value="3"/>
</dbReference>
<dbReference type="InterPro" id="IPR050439">
    <property type="entry name" value="ADAMTS_ADAMTS-like"/>
</dbReference>
<dbReference type="Pfam" id="PF19030">
    <property type="entry name" value="TSP1_ADAMTS"/>
    <property type="match status" value="10"/>
</dbReference>
<dbReference type="Pfam" id="PF07679">
    <property type="entry name" value="I-set"/>
    <property type="match status" value="3"/>
</dbReference>
<protein>
    <submittedName>
        <fullName evidence="11">ADAMTS like 3</fullName>
    </submittedName>
</protein>
<dbReference type="InterPro" id="IPR013098">
    <property type="entry name" value="Ig_I-set"/>
</dbReference>
<dbReference type="FunFam" id="2.60.40.10:FF:000487">
    <property type="entry name" value="ADAMTS-like 3 isoform 1"/>
    <property type="match status" value="1"/>
</dbReference>
<dbReference type="SMART" id="SM00409">
    <property type="entry name" value="IG"/>
    <property type="match status" value="3"/>
</dbReference>
<keyword evidence="6" id="KW-0393">Immunoglobulin domain</keyword>
<evidence type="ECO:0000259" key="9">
    <source>
        <dbReference type="PROSITE" id="PS50835"/>
    </source>
</evidence>
<accession>A0A8C9VMW3</accession>
<feature type="domain" description="Ig-like" evidence="9">
    <location>
        <begin position="1275"/>
        <end position="1377"/>
    </location>
</feature>
<evidence type="ECO:0000259" key="10">
    <source>
        <dbReference type="PROSITE" id="PS50900"/>
    </source>
</evidence>
<dbReference type="InterPro" id="IPR036383">
    <property type="entry name" value="TSP1_rpt_sf"/>
</dbReference>
<evidence type="ECO:0000256" key="7">
    <source>
        <dbReference type="PIRSR" id="PIRSR613273-3"/>
    </source>
</evidence>
<dbReference type="Pfam" id="PF00090">
    <property type="entry name" value="TSP_1"/>
    <property type="match status" value="2"/>
</dbReference>
<dbReference type="Proteomes" id="UP000694397">
    <property type="component" value="Chromosome 7"/>
</dbReference>
<dbReference type="OrthoDB" id="5948003at2759"/>
<dbReference type="GeneTree" id="ENSGT00940000158143"/>
<dbReference type="Gene3D" id="2.60.120.830">
    <property type="match status" value="1"/>
</dbReference>
<dbReference type="Gene3D" id="2.20.100.10">
    <property type="entry name" value="Thrombospondin type-1 (TSP1) repeat"/>
    <property type="match status" value="11"/>
</dbReference>
<proteinExistence type="predicted"/>
<feature type="domain" description="PLAC" evidence="10">
    <location>
        <begin position="1631"/>
        <end position="1668"/>
    </location>
</feature>